<organism evidence="1 2">
    <name type="scientific">Eiseniibacteriota bacterium</name>
    <dbReference type="NCBI Taxonomy" id="2212470"/>
    <lineage>
        <taxon>Bacteria</taxon>
        <taxon>Candidatus Eiseniibacteriota</taxon>
    </lineage>
</organism>
<name>A0A956SIE4_UNCEI</name>
<reference evidence="1" key="1">
    <citation type="submission" date="2020-04" db="EMBL/GenBank/DDBJ databases">
        <authorList>
            <person name="Zhang T."/>
        </authorList>
    </citation>
    <scope>NUCLEOTIDE SEQUENCE</scope>
    <source>
        <strain evidence="1">HKST-UBA02</strain>
    </source>
</reference>
<evidence type="ECO:0000313" key="1">
    <source>
        <dbReference type="EMBL" id="MCA9759443.1"/>
    </source>
</evidence>
<reference evidence="1" key="2">
    <citation type="journal article" date="2021" name="Microbiome">
        <title>Successional dynamics and alternative stable states in a saline activated sludge microbial community over 9 years.</title>
        <authorList>
            <person name="Wang Y."/>
            <person name="Ye J."/>
            <person name="Ju F."/>
            <person name="Liu L."/>
            <person name="Boyd J.A."/>
            <person name="Deng Y."/>
            <person name="Parks D.H."/>
            <person name="Jiang X."/>
            <person name="Yin X."/>
            <person name="Woodcroft B.J."/>
            <person name="Tyson G.W."/>
            <person name="Hugenholtz P."/>
            <person name="Polz M.F."/>
            <person name="Zhang T."/>
        </authorList>
    </citation>
    <scope>NUCLEOTIDE SEQUENCE</scope>
    <source>
        <strain evidence="1">HKST-UBA02</strain>
    </source>
</reference>
<dbReference type="AlphaFoldDB" id="A0A956SIE4"/>
<gene>
    <name evidence="1" type="ORF">KDA27_26855</name>
</gene>
<comment type="caution">
    <text evidence="1">The sequence shown here is derived from an EMBL/GenBank/DDBJ whole genome shotgun (WGS) entry which is preliminary data.</text>
</comment>
<accession>A0A956SIE4</accession>
<sequence length="195" mass="21144">STGCDSLLFTADRIYDLNAYGWWYDGVQPPYYGAFAEQYDAAGELCDAVFDFTQTGNAHGALMDVYVWADDGNVPGEVLYLVTDVDPGPIAWYPDFSRHTAPLWGAEVSGLWWVGFWGNWPGEIGDWFIAADGDGPRPGRPSTNVAPGIGYPTGWQNVSVAWGATQALGIGATIRPSEPTPVSRTTWGGVKALFR</sequence>
<proteinExistence type="predicted"/>
<feature type="non-terminal residue" evidence="1">
    <location>
        <position position="1"/>
    </location>
</feature>
<evidence type="ECO:0000313" key="2">
    <source>
        <dbReference type="Proteomes" id="UP000739538"/>
    </source>
</evidence>
<dbReference type="Proteomes" id="UP000739538">
    <property type="component" value="Unassembled WGS sequence"/>
</dbReference>
<dbReference type="EMBL" id="JAGQHS010000349">
    <property type="protein sequence ID" value="MCA9759443.1"/>
    <property type="molecule type" value="Genomic_DNA"/>
</dbReference>
<protein>
    <submittedName>
        <fullName evidence="1">Uncharacterized protein</fullName>
    </submittedName>
</protein>